<evidence type="ECO:0000256" key="1">
    <source>
        <dbReference type="SAM" id="MobiDB-lite"/>
    </source>
</evidence>
<reference evidence="3 4" key="1">
    <citation type="submission" date="2018-04" db="EMBL/GenBank/DDBJ databases">
        <authorList>
            <person name="Vogel A."/>
        </authorList>
    </citation>
    <scope>NUCLEOTIDE SEQUENCE [LARGE SCALE GENOMIC DNA]</scope>
</reference>
<feature type="compositionally biased region" description="Pro residues" evidence="1">
    <location>
        <begin position="94"/>
        <end position="106"/>
    </location>
</feature>
<keyword evidence="2" id="KW-1133">Transmembrane helix</keyword>
<dbReference type="OrthoDB" id="1707227at2759"/>
<keyword evidence="2" id="KW-0812">Transmembrane</keyword>
<feature type="region of interest" description="Disordered" evidence="1">
    <location>
        <begin position="94"/>
        <end position="121"/>
    </location>
</feature>
<evidence type="ECO:0000313" key="4">
    <source>
        <dbReference type="Proteomes" id="UP000595140"/>
    </source>
</evidence>
<dbReference type="InterPro" id="IPR045884">
    <property type="entry name" value="At5g59350-like"/>
</dbReference>
<gene>
    <name evidence="3" type="ORF">CCAM_LOCUS32463</name>
</gene>
<keyword evidence="2" id="KW-0472">Membrane</keyword>
<dbReference type="PANTHER" id="PTHR34054:SF2">
    <property type="entry name" value="EXPRESSED PROTEIN"/>
    <property type="match status" value="1"/>
</dbReference>
<evidence type="ECO:0000313" key="3">
    <source>
        <dbReference type="EMBL" id="VFQ90687.1"/>
    </source>
</evidence>
<keyword evidence="4" id="KW-1185">Reference proteome</keyword>
<dbReference type="AlphaFoldDB" id="A0A484MQ91"/>
<dbReference type="EMBL" id="OOIL02004148">
    <property type="protein sequence ID" value="VFQ90687.1"/>
    <property type="molecule type" value="Genomic_DNA"/>
</dbReference>
<protein>
    <submittedName>
        <fullName evidence="3">Uncharacterized protein</fullName>
    </submittedName>
</protein>
<dbReference type="Proteomes" id="UP000595140">
    <property type="component" value="Unassembled WGS sequence"/>
</dbReference>
<dbReference type="PANTHER" id="PTHR34054">
    <property type="entry name" value="EXPRESSED PROTEIN"/>
    <property type="match status" value="1"/>
</dbReference>
<sequence>MRSISITSLSLAFTGRFCSIKNATPIPFPMKKMKSLRTTGVALSVVFGCLLFALLAELYYLLWWRRRITRRGIEDGPGKNLFYFFFLCRKKKQSPPPPPPPVPSSPDPGVSVPKPQEEEMDSELLRLAGPPRFLFTIKEETREDLESQDRKPRRRLSDVLFLQEGGDMDNNAHSTPYFTPPLTPLNPLFEPSNGFEFTPILGGGPSPPPTFKFLRDAEEKLFKRKILEAEAQRFPKKMGVSAQVDVEEEERGENGSFIRLMICPRRRDEEIENI</sequence>
<organism evidence="3 4">
    <name type="scientific">Cuscuta campestris</name>
    <dbReference type="NCBI Taxonomy" id="132261"/>
    <lineage>
        <taxon>Eukaryota</taxon>
        <taxon>Viridiplantae</taxon>
        <taxon>Streptophyta</taxon>
        <taxon>Embryophyta</taxon>
        <taxon>Tracheophyta</taxon>
        <taxon>Spermatophyta</taxon>
        <taxon>Magnoliopsida</taxon>
        <taxon>eudicotyledons</taxon>
        <taxon>Gunneridae</taxon>
        <taxon>Pentapetalae</taxon>
        <taxon>asterids</taxon>
        <taxon>lamiids</taxon>
        <taxon>Solanales</taxon>
        <taxon>Convolvulaceae</taxon>
        <taxon>Cuscuteae</taxon>
        <taxon>Cuscuta</taxon>
        <taxon>Cuscuta subgen. Grammica</taxon>
        <taxon>Cuscuta sect. Cleistogrammica</taxon>
    </lineage>
</organism>
<name>A0A484MQ91_9ASTE</name>
<feature type="transmembrane region" description="Helical" evidence="2">
    <location>
        <begin position="42"/>
        <end position="62"/>
    </location>
</feature>
<proteinExistence type="predicted"/>
<accession>A0A484MQ91</accession>
<evidence type="ECO:0000256" key="2">
    <source>
        <dbReference type="SAM" id="Phobius"/>
    </source>
</evidence>